<feature type="transmembrane region" description="Helical" evidence="6">
    <location>
        <begin position="221"/>
        <end position="239"/>
    </location>
</feature>
<keyword evidence="5 6" id="KW-0472">Membrane</keyword>
<dbReference type="Pfam" id="PF00702">
    <property type="entry name" value="Hydrolase"/>
    <property type="match status" value="1"/>
</dbReference>
<sequence>MERDSRAAQGERDGLTSAEVEERRRAGLVNVDVLARTKSVPQILADHILTLFNAVNLALAVLVWTTGQYRNMLFVGVVLSNLVVGTFQEIRAKRLVDALSIVTASRVRVRRDGREREVALDELVRDDLVLVSRGDQVPADGTVVFGIATANEDLLTGESAPVEKVAGSELLSGSYLDSGSVEYRVTRVGAEGYAARISSEAKRWRPPTSEISDTLSSIIRLATYALIPLGLGLFLRLLLSGRYDYDGAVLQAVAAVVGMIPQGLVLLTSGVMAIATTRLARRKVLVQQSYCVETLARVDVLCLDKTGTLTSGRMEVSSVVPCEGVEAEDLEAACETVMEANRSDANETARALLAHADSEGVRPLSFVRGIPFSSATKLSAAVLPDGGCLVVGAPQFVLRDQLEAIRGEVDAFEAVERVLCVARADGLDAMGVPEGVVVPLGFVALRDQMRENVRETVAFFSSQAVSLRVISGDDPRTVSAIAARAGIPGADRAVDASRLDPGALPNEVDDAVVFGRVTPQVKRALVARLRARGHVVAMTGDGVNDVLALRESDCAIAMASGSAATRNVADIVLADNDFARMPEVVAEGRRSINNLQRSAALFLTKTVYSAVLALISILIPPYPFIPIQMSLISSAVIGVPSFVLALEPNHDRLRGTFLGNVLSRSMPASAAIACGLLAAMVMARAFDWSDALLSTVSMIVMAAVGIALIERLSRPLTPLRVVLLAFSTSYVLLGVTVFRDFFRVAPMDYITGIVCAVTVACAIILFEFLYAKRELWSEESPFGRALSRGMEMLDGSRGNAGGVRGRRS</sequence>
<dbReference type="InterPro" id="IPR044492">
    <property type="entry name" value="P_typ_ATPase_HD_dom"/>
</dbReference>
<evidence type="ECO:0000313" key="8">
    <source>
        <dbReference type="EMBL" id="MST73194.1"/>
    </source>
</evidence>
<dbReference type="Proteomes" id="UP000469325">
    <property type="component" value="Unassembled WGS sequence"/>
</dbReference>
<proteinExistence type="predicted"/>
<keyword evidence="4 6" id="KW-1133">Transmembrane helix</keyword>
<accession>A0A6N7XQD8</accession>
<dbReference type="GO" id="GO:0016887">
    <property type="term" value="F:ATP hydrolysis activity"/>
    <property type="evidence" value="ECO:0007669"/>
    <property type="project" value="InterPro"/>
</dbReference>
<evidence type="ECO:0000256" key="2">
    <source>
        <dbReference type="ARBA" id="ARBA00022692"/>
    </source>
</evidence>
<feature type="domain" description="P-type ATPase A" evidence="7">
    <location>
        <begin position="103"/>
        <end position="200"/>
    </location>
</feature>
<dbReference type="PRINTS" id="PR00119">
    <property type="entry name" value="CATATPASE"/>
</dbReference>
<feature type="transmembrane region" description="Helical" evidence="6">
    <location>
        <begin position="721"/>
        <end position="738"/>
    </location>
</feature>
<evidence type="ECO:0000256" key="4">
    <source>
        <dbReference type="ARBA" id="ARBA00022989"/>
    </source>
</evidence>
<dbReference type="InterPro" id="IPR023298">
    <property type="entry name" value="ATPase_P-typ_TM_dom_sf"/>
</dbReference>
<evidence type="ECO:0000256" key="6">
    <source>
        <dbReference type="SAM" id="Phobius"/>
    </source>
</evidence>
<gene>
    <name evidence="8" type="ORF">FYJ68_08770</name>
</gene>
<dbReference type="InterPro" id="IPR059000">
    <property type="entry name" value="ATPase_P-type_domA"/>
</dbReference>
<feature type="transmembrane region" description="Helical" evidence="6">
    <location>
        <begin position="625"/>
        <end position="646"/>
    </location>
</feature>
<dbReference type="PANTHER" id="PTHR42861">
    <property type="entry name" value="CALCIUM-TRANSPORTING ATPASE"/>
    <property type="match status" value="1"/>
</dbReference>
<evidence type="ECO:0000256" key="1">
    <source>
        <dbReference type="ARBA" id="ARBA00004651"/>
    </source>
</evidence>
<evidence type="ECO:0000256" key="3">
    <source>
        <dbReference type="ARBA" id="ARBA00022967"/>
    </source>
</evidence>
<dbReference type="PROSITE" id="PS00154">
    <property type="entry name" value="ATPASE_E1_E2"/>
    <property type="match status" value="1"/>
</dbReference>
<keyword evidence="2 6" id="KW-0812">Transmembrane</keyword>
<reference evidence="8 9" key="1">
    <citation type="submission" date="2019-08" db="EMBL/GenBank/DDBJ databases">
        <title>In-depth cultivation of the pig gut microbiome towards novel bacterial diversity and tailored functional studies.</title>
        <authorList>
            <person name="Wylensek D."/>
            <person name="Hitch T.C.A."/>
            <person name="Clavel T."/>
        </authorList>
    </citation>
    <scope>NUCLEOTIDE SEQUENCE [LARGE SCALE GENOMIC DNA]</scope>
    <source>
        <strain evidence="8 9">CA-Schmier-601-WT-1</strain>
    </source>
</reference>
<dbReference type="InterPro" id="IPR001757">
    <property type="entry name" value="P_typ_ATPase"/>
</dbReference>
<evidence type="ECO:0000313" key="9">
    <source>
        <dbReference type="Proteomes" id="UP000469325"/>
    </source>
</evidence>
<dbReference type="Gene3D" id="1.20.1110.10">
    <property type="entry name" value="Calcium-transporting ATPase, transmembrane domain"/>
    <property type="match status" value="1"/>
</dbReference>
<dbReference type="InterPro" id="IPR023214">
    <property type="entry name" value="HAD_sf"/>
</dbReference>
<feature type="transmembrane region" description="Helical" evidence="6">
    <location>
        <begin position="251"/>
        <end position="275"/>
    </location>
</feature>
<organism evidence="8 9">
    <name type="scientific">Olsenella porci</name>
    <dbReference type="NCBI Taxonomy" id="2652279"/>
    <lineage>
        <taxon>Bacteria</taxon>
        <taxon>Bacillati</taxon>
        <taxon>Actinomycetota</taxon>
        <taxon>Coriobacteriia</taxon>
        <taxon>Coriobacteriales</taxon>
        <taxon>Atopobiaceae</taxon>
        <taxon>Olsenella</taxon>
    </lineage>
</organism>
<comment type="caution">
    <text evidence="8">The sequence shown here is derived from an EMBL/GenBank/DDBJ whole genome shotgun (WGS) entry which is preliminary data.</text>
</comment>
<dbReference type="Gene3D" id="2.70.150.10">
    <property type="entry name" value="Calcium-transporting ATPase, cytoplasmic transduction domain A"/>
    <property type="match status" value="1"/>
</dbReference>
<dbReference type="Gene3D" id="3.40.1110.10">
    <property type="entry name" value="Calcium-transporting ATPase, cytoplasmic domain N"/>
    <property type="match status" value="1"/>
</dbReference>
<dbReference type="SFLD" id="SFLDS00003">
    <property type="entry name" value="Haloacid_Dehalogenase"/>
    <property type="match status" value="1"/>
</dbReference>
<dbReference type="NCBIfam" id="TIGR01494">
    <property type="entry name" value="ATPase_P-type"/>
    <property type="match status" value="2"/>
</dbReference>
<feature type="transmembrane region" description="Helical" evidence="6">
    <location>
        <begin position="599"/>
        <end position="619"/>
    </location>
</feature>
<dbReference type="SUPFAM" id="SSF81665">
    <property type="entry name" value="Calcium ATPase, transmembrane domain M"/>
    <property type="match status" value="1"/>
</dbReference>
<dbReference type="SFLD" id="SFLDG00002">
    <property type="entry name" value="C1.7:_P-type_atpase_like"/>
    <property type="match status" value="1"/>
</dbReference>
<keyword evidence="3" id="KW-1278">Translocase</keyword>
<name>A0A6N7XQD8_9ACTN</name>
<evidence type="ECO:0000259" key="7">
    <source>
        <dbReference type="Pfam" id="PF00122"/>
    </source>
</evidence>
<dbReference type="InterPro" id="IPR008250">
    <property type="entry name" value="ATPase_P-typ_transduc_dom_A_sf"/>
</dbReference>
<comment type="subcellular location">
    <subcellularLocation>
        <location evidence="1">Cell membrane</location>
        <topology evidence="1">Multi-pass membrane protein</topology>
    </subcellularLocation>
</comment>
<keyword evidence="9" id="KW-1185">Reference proteome</keyword>
<dbReference type="RefSeq" id="WP_154435835.1">
    <property type="nucleotide sequence ID" value="NZ_VUNC01000007.1"/>
</dbReference>
<dbReference type="InterPro" id="IPR018303">
    <property type="entry name" value="ATPase_P-typ_P_site"/>
</dbReference>
<dbReference type="SUPFAM" id="SSF56784">
    <property type="entry name" value="HAD-like"/>
    <property type="match status" value="1"/>
</dbReference>
<feature type="transmembrane region" description="Helical" evidence="6">
    <location>
        <begin position="667"/>
        <end position="686"/>
    </location>
</feature>
<protein>
    <submittedName>
        <fullName evidence="8">HAD-IC family P-type ATPase</fullName>
    </submittedName>
</protein>
<feature type="transmembrane region" description="Helical" evidence="6">
    <location>
        <begin position="750"/>
        <end position="770"/>
    </location>
</feature>
<feature type="transmembrane region" description="Helical" evidence="6">
    <location>
        <begin position="43"/>
        <end position="63"/>
    </location>
</feature>
<dbReference type="SFLD" id="SFLDF00027">
    <property type="entry name" value="p-type_atpase"/>
    <property type="match status" value="1"/>
</dbReference>
<dbReference type="AlphaFoldDB" id="A0A6N7XQD8"/>
<dbReference type="EMBL" id="VUNC01000007">
    <property type="protein sequence ID" value="MST73194.1"/>
    <property type="molecule type" value="Genomic_DNA"/>
</dbReference>
<dbReference type="GO" id="GO:0005886">
    <property type="term" value="C:plasma membrane"/>
    <property type="evidence" value="ECO:0007669"/>
    <property type="project" value="UniProtKB-SubCell"/>
</dbReference>
<dbReference type="InterPro" id="IPR036412">
    <property type="entry name" value="HAD-like_sf"/>
</dbReference>
<dbReference type="SUPFAM" id="SSF81653">
    <property type="entry name" value="Calcium ATPase, transduction domain A"/>
    <property type="match status" value="1"/>
</dbReference>
<dbReference type="InterPro" id="IPR023299">
    <property type="entry name" value="ATPase_P-typ_cyto_dom_N"/>
</dbReference>
<dbReference type="Pfam" id="PF00122">
    <property type="entry name" value="E1-E2_ATPase"/>
    <property type="match status" value="1"/>
</dbReference>
<dbReference type="Gene3D" id="3.40.50.1000">
    <property type="entry name" value="HAD superfamily/HAD-like"/>
    <property type="match status" value="1"/>
</dbReference>
<feature type="transmembrane region" description="Helical" evidence="6">
    <location>
        <begin position="692"/>
        <end position="709"/>
    </location>
</feature>
<dbReference type="GO" id="GO:0005524">
    <property type="term" value="F:ATP binding"/>
    <property type="evidence" value="ECO:0007669"/>
    <property type="project" value="InterPro"/>
</dbReference>
<evidence type="ECO:0000256" key="5">
    <source>
        <dbReference type="ARBA" id="ARBA00023136"/>
    </source>
</evidence>